<dbReference type="RefSeq" id="WP_005872294.1">
    <property type="nucleotide sequence ID" value="NZ_ACYG01000027.1"/>
</dbReference>
<feature type="region of interest" description="Disordered" evidence="1">
    <location>
        <begin position="120"/>
        <end position="206"/>
    </location>
</feature>
<keyword evidence="2" id="KW-0812">Transmembrane</keyword>
<dbReference type="OrthoDB" id="9975029at2"/>
<keyword evidence="2" id="KW-1133">Transmembrane helix</keyword>
<evidence type="ECO:0000256" key="1">
    <source>
        <dbReference type="SAM" id="MobiDB-lite"/>
    </source>
</evidence>
<dbReference type="Proteomes" id="UP000005709">
    <property type="component" value="Unassembled WGS sequence"/>
</dbReference>
<evidence type="ECO:0000313" key="4">
    <source>
        <dbReference type="Proteomes" id="UP000005709"/>
    </source>
</evidence>
<gene>
    <name evidence="3" type="ORF">CAMGR0001_1540</name>
</gene>
<feature type="transmembrane region" description="Helical" evidence="2">
    <location>
        <begin position="32"/>
        <end position="54"/>
    </location>
</feature>
<feature type="compositionally biased region" description="Polar residues" evidence="1">
    <location>
        <begin position="186"/>
        <end position="196"/>
    </location>
</feature>
<dbReference type="eggNOG" id="ENOG50319RM">
    <property type="taxonomic scope" value="Bacteria"/>
</dbReference>
<evidence type="ECO:0000256" key="2">
    <source>
        <dbReference type="SAM" id="Phobius"/>
    </source>
</evidence>
<name>C8PJY9_9BACT</name>
<dbReference type="EMBL" id="ACYG01000027">
    <property type="protein sequence ID" value="EEV17244.1"/>
    <property type="molecule type" value="Genomic_DNA"/>
</dbReference>
<feature type="transmembrane region" description="Helical" evidence="2">
    <location>
        <begin position="61"/>
        <end position="80"/>
    </location>
</feature>
<keyword evidence="4" id="KW-1185">Reference proteome</keyword>
<protein>
    <submittedName>
        <fullName evidence="3">Uncharacterized protein</fullName>
    </submittedName>
</protein>
<comment type="caution">
    <text evidence="3">The sequence shown here is derived from an EMBL/GenBank/DDBJ whole genome shotgun (WGS) entry which is preliminary data.</text>
</comment>
<accession>C8PJY9</accession>
<reference evidence="3 4" key="1">
    <citation type="submission" date="2009-07" db="EMBL/GenBank/DDBJ databases">
        <authorList>
            <person name="Madupu R."/>
            <person name="Sebastian Y."/>
            <person name="Durkin A.S."/>
            <person name="Torralba M."/>
            <person name="Methe B."/>
            <person name="Sutton G.G."/>
            <person name="Strausberg R.L."/>
            <person name="Nelson K.E."/>
        </authorList>
    </citation>
    <scope>NUCLEOTIDE SEQUENCE [LARGE SCALE GENOMIC DNA]</scope>
    <source>
        <strain evidence="3 4">RM3268</strain>
    </source>
</reference>
<sequence length="206" mass="22547">MKKIVFLILLFAAVALALYVTSRVNPSLFAEIKVLGALLNATIFGVALIALAIGEKDVVRFPFLTASLLALFSGLVEGVLLFENRYYIAITAVAFVAFVFYLQIRHKRFSNKIYKNSADAGSKNLDGNESENFKESGEISNSQNEDEILNSSGDLDENFASGADENSDENFKILNDGTDEGDESKNSAQNFNQGGENSVPDARRDR</sequence>
<feature type="compositionally biased region" description="Polar residues" evidence="1">
    <location>
        <begin position="138"/>
        <end position="153"/>
    </location>
</feature>
<feature type="transmembrane region" description="Helical" evidence="2">
    <location>
        <begin position="86"/>
        <end position="104"/>
    </location>
</feature>
<proteinExistence type="predicted"/>
<dbReference type="AlphaFoldDB" id="C8PJY9"/>
<organism evidence="3 4">
    <name type="scientific">Campylobacter gracilis RM3268</name>
    <dbReference type="NCBI Taxonomy" id="553220"/>
    <lineage>
        <taxon>Bacteria</taxon>
        <taxon>Pseudomonadati</taxon>
        <taxon>Campylobacterota</taxon>
        <taxon>Epsilonproteobacteria</taxon>
        <taxon>Campylobacterales</taxon>
        <taxon>Campylobacteraceae</taxon>
        <taxon>Campylobacter</taxon>
    </lineage>
</organism>
<keyword evidence="2" id="KW-0472">Membrane</keyword>
<evidence type="ECO:0000313" key="3">
    <source>
        <dbReference type="EMBL" id="EEV17244.1"/>
    </source>
</evidence>